<dbReference type="GO" id="GO:0006624">
    <property type="term" value="P:vacuolar protein processing"/>
    <property type="evidence" value="ECO:0007669"/>
    <property type="project" value="TreeGrafter"/>
</dbReference>
<organism evidence="4 5">
    <name type="scientific">Camellia sinensis</name>
    <name type="common">Tea plant</name>
    <name type="synonym">Thea sinensis</name>
    <dbReference type="NCBI Taxonomy" id="4442"/>
    <lineage>
        <taxon>Eukaryota</taxon>
        <taxon>Viridiplantae</taxon>
        <taxon>Streptophyta</taxon>
        <taxon>Embryophyta</taxon>
        <taxon>Tracheophyta</taxon>
        <taxon>Spermatophyta</taxon>
        <taxon>Magnoliopsida</taxon>
        <taxon>eudicotyledons</taxon>
        <taxon>Gunneridae</taxon>
        <taxon>Pentapetalae</taxon>
        <taxon>asterids</taxon>
        <taxon>Ericales</taxon>
        <taxon>Theaceae</taxon>
        <taxon>Camellia</taxon>
    </lineage>
</organism>
<protein>
    <recommendedName>
        <fullName evidence="3">Legumain prodomain domain-containing protein</fullName>
    </recommendedName>
</protein>
<dbReference type="GO" id="GO:0004197">
    <property type="term" value="F:cysteine-type endopeptidase activity"/>
    <property type="evidence" value="ECO:0007669"/>
    <property type="project" value="TreeGrafter"/>
</dbReference>
<keyword evidence="5" id="KW-1185">Reference proteome</keyword>
<keyword evidence="2" id="KW-0732">Signal</keyword>
<dbReference type="InterPro" id="IPR046427">
    <property type="entry name" value="Legumain_prodom_sf"/>
</dbReference>
<proteinExistence type="inferred from homology"/>
<feature type="chain" id="PRO_5029774665" description="Legumain prodomain domain-containing protein" evidence="2">
    <location>
        <begin position="25"/>
        <end position="178"/>
    </location>
</feature>
<dbReference type="Pfam" id="PF20985">
    <property type="entry name" value="Legum_prodom"/>
    <property type="match status" value="1"/>
</dbReference>
<evidence type="ECO:0000256" key="1">
    <source>
        <dbReference type="ARBA" id="ARBA00009941"/>
    </source>
</evidence>
<dbReference type="GO" id="GO:0005773">
    <property type="term" value="C:vacuole"/>
    <property type="evidence" value="ECO:0007669"/>
    <property type="project" value="GOC"/>
</dbReference>
<dbReference type="PANTHER" id="PTHR12000">
    <property type="entry name" value="HEMOGLOBINASE FAMILY MEMBER"/>
    <property type="match status" value="1"/>
</dbReference>
<reference evidence="5" key="1">
    <citation type="journal article" date="2020" name="Nat. Commun.">
        <title>Genome assembly of wild tea tree DASZ reveals pedigree and selection history of tea varieties.</title>
        <authorList>
            <person name="Zhang W."/>
            <person name="Zhang Y."/>
            <person name="Qiu H."/>
            <person name="Guo Y."/>
            <person name="Wan H."/>
            <person name="Zhang X."/>
            <person name="Scossa F."/>
            <person name="Alseekh S."/>
            <person name="Zhang Q."/>
            <person name="Wang P."/>
            <person name="Xu L."/>
            <person name="Schmidt M.H."/>
            <person name="Jia X."/>
            <person name="Li D."/>
            <person name="Zhu A."/>
            <person name="Guo F."/>
            <person name="Chen W."/>
            <person name="Ni D."/>
            <person name="Usadel B."/>
            <person name="Fernie A.R."/>
            <person name="Wen W."/>
        </authorList>
    </citation>
    <scope>NUCLEOTIDE SEQUENCE [LARGE SCALE GENOMIC DNA]</scope>
    <source>
        <strain evidence="5">cv. G240</strain>
    </source>
</reference>
<dbReference type="Proteomes" id="UP000593564">
    <property type="component" value="Unassembled WGS sequence"/>
</dbReference>
<comment type="similarity">
    <text evidence="1">Belongs to the peptidase C13 family.</text>
</comment>
<evidence type="ECO:0000256" key="2">
    <source>
        <dbReference type="SAM" id="SignalP"/>
    </source>
</evidence>
<dbReference type="Gene3D" id="1.10.132.130">
    <property type="match status" value="1"/>
</dbReference>
<dbReference type="AlphaFoldDB" id="A0A7J7G4R5"/>
<reference evidence="4 5" key="2">
    <citation type="submission" date="2020-07" db="EMBL/GenBank/DDBJ databases">
        <title>Genome assembly of wild tea tree DASZ reveals pedigree and selection history of tea varieties.</title>
        <authorList>
            <person name="Zhang W."/>
        </authorList>
    </citation>
    <scope>NUCLEOTIDE SEQUENCE [LARGE SCALE GENOMIC DNA]</scope>
    <source>
        <strain evidence="5">cv. G240</strain>
        <tissue evidence="4">Leaf</tissue>
    </source>
</reference>
<evidence type="ECO:0000313" key="5">
    <source>
        <dbReference type="Proteomes" id="UP000593564"/>
    </source>
</evidence>
<dbReference type="GO" id="GO:0051603">
    <property type="term" value="P:proteolysis involved in protein catabolic process"/>
    <property type="evidence" value="ECO:0007669"/>
    <property type="project" value="TreeGrafter"/>
</dbReference>
<evidence type="ECO:0000259" key="3">
    <source>
        <dbReference type="Pfam" id="PF20985"/>
    </source>
</evidence>
<sequence length="178" mass="19963">MASQLSILLIALAMLLLLTAHVEAHEISIHENRSVMKTLRQHTLISDGNVPEEDATIYSLWWEYRAAKDGSEKKTDTLKQLSDEMWRRINLDGRVQFIGVILFGPVKGPKILKSFRSPVVNDWQCYKSMIKLFEGECGSINTECGDKAFRALANLCNNKVSLTAAKEAFGAACMVKKM</sequence>
<feature type="domain" description="Legumain prodomain" evidence="3">
    <location>
        <begin position="79"/>
        <end position="173"/>
    </location>
</feature>
<dbReference type="CDD" id="cd21115">
    <property type="entry name" value="legumain_C"/>
    <property type="match status" value="1"/>
</dbReference>
<dbReference type="InterPro" id="IPR048501">
    <property type="entry name" value="Legum_prodom"/>
</dbReference>
<feature type="signal peptide" evidence="2">
    <location>
        <begin position="1"/>
        <end position="24"/>
    </location>
</feature>
<dbReference type="FunFam" id="1.10.132.130:FF:000001">
    <property type="entry name" value="Vacuolar-processing enzyme beta-isozyme"/>
    <property type="match status" value="1"/>
</dbReference>
<evidence type="ECO:0000313" key="4">
    <source>
        <dbReference type="EMBL" id="KAF5935557.1"/>
    </source>
</evidence>
<name>A0A7J7G4R5_CAMSI</name>
<comment type="caution">
    <text evidence="4">The sequence shown here is derived from an EMBL/GenBank/DDBJ whole genome shotgun (WGS) entry which is preliminary data.</text>
</comment>
<dbReference type="EMBL" id="JACBKZ010000013">
    <property type="protein sequence ID" value="KAF5935557.1"/>
    <property type="molecule type" value="Genomic_DNA"/>
</dbReference>
<gene>
    <name evidence="4" type="ORF">HYC85_026686</name>
</gene>
<accession>A0A7J7G4R5</accession>
<dbReference type="PANTHER" id="PTHR12000:SF42">
    <property type="entry name" value="LEGUMAIN"/>
    <property type="match status" value="1"/>
</dbReference>
<dbReference type="InterPro" id="IPR001096">
    <property type="entry name" value="Peptidase_C13"/>
</dbReference>